<keyword evidence="3" id="KW-0690">Ribosome biogenesis</keyword>
<dbReference type="PANTHER" id="PTHR47959:SF1">
    <property type="entry name" value="ATP-DEPENDENT RNA HELICASE DBPA"/>
    <property type="match status" value="1"/>
</dbReference>
<dbReference type="CDD" id="cd17947">
    <property type="entry name" value="DEADc_DDX27"/>
    <property type="match status" value="1"/>
</dbReference>
<dbReference type="OrthoDB" id="10259843at2759"/>
<dbReference type="FunFam" id="3.40.50.300:FF:000842">
    <property type="entry name" value="ATP-dependent RNA helicase DRS1"/>
    <property type="match status" value="1"/>
</dbReference>
<sequence length="767" mass="86622">MFAFPTDPVVSRDQSMEMDFGLIGTIGEDEEVPLASESSASEDEAPQPSKKKKINHKKNHGKNPEFENGFQFVDQSFGDEFLENIAIPGLKQSHLSTLDEKIAQIVRKNKKKAKEQNESIVDGDNILGDLETIEDTPDGDDESEDLDTSSGEEMIADTIRVKEKKKKKRKKDEEPEKVSFSQDIDTYDENLAFQDMNLSRPILKALAAMKFTAPTPIQAATVPVALMARDLCACAVTGSGKTAAFMLPVLERLLYKPKEAPITRVLILEPTRELAVQVHQVGRKLAQYTNIDISLSAGGLDIKAQEAALRLGPDIVIATPGRLIDHLHNSPNFNLNSIEVLILDEADRMLDEYFAEQMKEVIRLCSRTRQTMLFSATMTDEVKDLAAVSLSNPVKIFINSATDTALNLRQEFIRVREHREGDREAIVASLVSRTFLDHCIVFIQTKKQVHRLHIVLGLLGVKVGELHGNLSQLQRLETLKNFKDNQIDILLATDLAARGLDIEGVKTVINFTMPNTIKHYIHRVGRTARAGKSGRSVSLVGESERKMLKEILKKNKTPVKSRVIPQEVILKYRDRIAQLETDVLEVMRLEKEEKHIRMSEAQVSKARKQLEGDANLGDRQRTWFQSHRERMQEQDALRLGDFSKLPSNSKKLKNKIKKKEFTPDERVEFEMTKTQAFQARHAKRERQQKRMHVFDDDEDKPKGKKPKRKPSQQRSTFERELTSTSGKALKQIRAGPSRYEKKQAAGGGQPQKGGNRGPKGKFKSKSR</sequence>
<dbReference type="Proteomes" id="UP000749559">
    <property type="component" value="Unassembled WGS sequence"/>
</dbReference>
<dbReference type="InterPro" id="IPR001650">
    <property type="entry name" value="Helicase_C-like"/>
</dbReference>
<comment type="similarity">
    <text evidence="9">Belongs to the DEAD box helicase family. DDX27/DRS1 subfamily.</text>
</comment>
<evidence type="ECO:0000256" key="13">
    <source>
        <dbReference type="SAM" id="MobiDB-lite"/>
    </source>
</evidence>
<dbReference type="InterPro" id="IPR011545">
    <property type="entry name" value="DEAD/DEAH_box_helicase_dom"/>
</dbReference>
<name>A0A8S4NF12_OWEFU</name>
<evidence type="ECO:0000313" key="17">
    <source>
        <dbReference type="EMBL" id="CAH1779381.1"/>
    </source>
</evidence>
<keyword evidence="7 12" id="KW-0067">ATP-binding</keyword>
<dbReference type="CDD" id="cd18787">
    <property type="entry name" value="SF2_C_DEAD"/>
    <property type="match status" value="1"/>
</dbReference>
<dbReference type="PROSITE" id="PS00039">
    <property type="entry name" value="DEAD_ATP_HELICASE"/>
    <property type="match status" value="1"/>
</dbReference>
<dbReference type="InterPro" id="IPR050079">
    <property type="entry name" value="DEAD_box_RNA_helicase"/>
</dbReference>
<dbReference type="GO" id="GO:0005524">
    <property type="term" value="F:ATP binding"/>
    <property type="evidence" value="ECO:0007669"/>
    <property type="project" value="UniProtKB-KW"/>
</dbReference>
<feature type="region of interest" description="Disordered" evidence="13">
    <location>
        <begin position="676"/>
        <end position="767"/>
    </location>
</feature>
<evidence type="ECO:0000313" key="18">
    <source>
        <dbReference type="Proteomes" id="UP000749559"/>
    </source>
</evidence>
<feature type="compositionally biased region" description="Basic residues" evidence="13">
    <location>
        <begin position="758"/>
        <end position="767"/>
    </location>
</feature>
<protein>
    <recommendedName>
        <fullName evidence="2">RNA helicase</fullName>
        <ecNumber evidence="2">3.6.4.13</ecNumber>
    </recommendedName>
</protein>
<dbReference type="SUPFAM" id="SSF52540">
    <property type="entry name" value="P-loop containing nucleoside triphosphate hydrolases"/>
    <property type="match status" value="2"/>
</dbReference>
<evidence type="ECO:0000256" key="10">
    <source>
        <dbReference type="ARBA" id="ARBA00047984"/>
    </source>
</evidence>
<feature type="domain" description="DEAD-box RNA helicase Q" evidence="16">
    <location>
        <begin position="191"/>
        <end position="219"/>
    </location>
</feature>
<feature type="region of interest" description="Disordered" evidence="13">
    <location>
        <begin position="109"/>
        <end position="154"/>
    </location>
</feature>
<dbReference type="GO" id="GO:0005730">
    <property type="term" value="C:nucleolus"/>
    <property type="evidence" value="ECO:0007669"/>
    <property type="project" value="UniProtKB-SubCell"/>
</dbReference>
<evidence type="ECO:0000256" key="6">
    <source>
        <dbReference type="ARBA" id="ARBA00022806"/>
    </source>
</evidence>
<dbReference type="InterPro" id="IPR014001">
    <property type="entry name" value="Helicase_ATP-bd"/>
</dbReference>
<dbReference type="InterPro" id="IPR000629">
    <property type="entry name" value="RNA-helicase_DEAD-box_CS"/>
</dbReference>
<feature type="compositionally biased region" description="Basic residues" evidence="13">
    <location>
        <begin position="702"/>
        <end position="711"/>
    </location>
</feature>
<keyword evidence="6 12" id="KW-0347">Helicase</keyword>
<keyword evidence="5 12" id="KW-0378">Hydrolase</keyword>
<evidence type="ECO:0000259" key="15">
    <source>
        <dbReference type="PROSITE" id="PS51194"/>
    </source>
</evidence>
<evidence type="ECO:0000256" key="5">
    <source>
        <dbReference type="ARBA" id="ARBA00022801"/>
    </source>
</evidence>
<dbReference type="InterPro" id="IPR027417">
    <property type="entry name" value="P-loop_NTPase"/>
</dbReference>
<keyword evidence="18" id="KW-1185">Reference proteome</keyword>
<dbReference type="GO" id="GO:0003676">
    <property type="term" value="F:nucleic acid binding"/>
    <property type="evidence" value="ECO:0007669"/>
    <property type="project" value="InterPro"/>
</dbReference>
<feature type="domain" description="Helicase C-terminal" evidence="15">
    <location>
        <begin position="407"/>
        <end position="576"/>
    </location>
</feature>
<dbReference type="PROSITE" id="PS51195">
    <property type="entry name" value="Q_MOTIF"/>
    <property type="match status" value="1"/>
</dbReference>
<evidence type="ECO:0000256" key="12">
    <source>
        <dbReference type="RuleBase" id="RU000492"/>
    </source>
</evidence>
<dbReference type="GO" id="GO:0003724">
    <property type="term" value="F:RNA helicase activity"/>
    <property type="evidence" value="ECO:0007669"/>
    <property type="project" value="UniProtKB-EC"/>
</dbReference>
<organism evidence="17 18">
    <name type="scientific">Owenia fusiformis</name>
    <name type="common">Polychaete worm</name>
    <dbReference type="NCBI Taxonomy" id="6347"/>
    <lineage>
        <taxon>Eukaryota</taxon>
        <taxon>Metazoa</taxon>
        <taxon>Spiralia</taxon>
        <taxon>Lophotrochozoa</taxon>
        <taxon>Annelida</taxon>
        <taxon>Polychaeta</taxon>
        <taxon>Sedentaria</taxon>
        <taxon>Canalipalpata</taxon>
        <taxon>Sabellida</taxon>
        <taxon>Oweniida</taxon>
        <taxon>Oweniidae</taxon>
        <taxon>Owenia</taxon>
    </lineage>
</organism>
<dbReference type="InterPro" id="IPR014014">
    <property type="entry name" value="RNA_helicase_DEAD_Q_motif"/>
</dbReference>
<evidence type="ECO:0000256" key="7">
    <source>
        <dbReference type="ARBA" id="ARBA00022840"/>
    </source>
</evidence>
<feature type="compositionally biased region" description="Acidic residues" evidence="13">
    <location>
        <begin position="131"/>
        <end position="147"/>
    </location>
</feature>
<evidence type="ECO:0000256" key="3">
    <source>
        <dbReference type="ARBA" id="ARBA00022517"/>
    </source>
</evidence>
<dbReference type="GO" id="GO:0005829">
    <property type="term" value="C:cytosol"/>
    <property type="evidence" value="ECO:0007669"/>
    <property type="project" value="TreeGrafter"/>
</dbReference>
<dbReference type="GO" id="GO:0016787">
    <property type="term" value="F:hydrolase activity"/>
    <property type="evidence" value="ECO:0007669"/>
    <property type="project" value="UniProtKB-KW"/>
</dbReference>
<dbReference type="PROSITE" id="PS51192">
    <property type="entry name" value="HELICASE_ATP_BIND_1"/>
    <property type="match status" value="1"/>
</dbReference>
<feature type="compositionally biased region" description="Basic residues" evidence="13">
    <location>
        <begin position="49"/>
        <end position="61"/>
    </location>
</feature>
<gene>
    <name evidence="17" type="ORF">OFUS_LOCUS6195</name>
</gene>
<dbReference type="PROSITE" id="PS51194">
    <property type="entry name" value="HELICASE_CTER"/>
    <property type="match status" value="1"/>
</dbReference>
<evidence type="ECO:0000259" key="14">
    <source>
        <dbReference type="PROSITE" id="PS51192"/>
    </source>
</evidence>
<evidence type="ECO:0000256" key="1">
    <source>
        <dbReference type="ARBA" id="ARBA00004604"/>
    </source>
</evidence>
<accession>A0A8S4NF12</accession>
<dbReference type="Pfam" id="PF00270">
    <property type="entry name" value="DEAD"/>
    <property type="match status" value="1"/>
</dbReference>
<feature type="compositionally biased region" description="Gly residues" evidence="13">
    <location>
        <begin position="745"/>
        <end position="757"/>
    </location>
</feature>
<evidence type="ECO:0000256" key="8">
    <source>
        <dbReference type="ARBA" id="ARBA00023242"/>
    </source>
</evidence>
<comment type="catalytic activity">
    <reaction evidence="10">
        <text>ATP + H2O = ADP + phosphate + H(+)</text>
        <dbReference type="Rhea" id="RHEA:13065"/>
        <dbReference type="ChEBI" id="CHEBI:15377"/>
        <dbReference type="ChEBI" id="CHEBI:15378"/>
        <dbReference type="ChEBI" id="CHEBI:30616"/>
        <dbReference type="ChEBI" id="CHEBI:43474"/>
        <dbReference type="ChEBI" id="CHEBI:456216"/>
        <dbReference type="EC" id="3.6.4.13"/>
    </reaction>
</comment>
<evidence type="ECO:0000256" key="9">
    <source>
        <dbReference type="ARBA" id="ARBA00043999"/>
    </source>
</evidence>
<evidence type="ECO:0000256" key="4">
    <source>
        <dbReference type="ARBA" id="ARBA00022741"/>
    </source>
</evidence>
<feature type="short sequence motif" description="Q motif" evidence="11">
    <location>
        <begin position="191"/>
        <end position="219"/>
    </location>
</feature>
<dbReference type="SMART" id="SM00490">
    <property type="entry name" value="HELICc"/>
    <property type="match status" value="1"/>
</dbReference>
<comment type="caution">
    <text evidence="17">The sequence shown here is derived from an EMBL/GenBank/DDBJ whole genome shotgun (WGS) entry which is preliminary data.</text>
</comment>
<evidence type="ECO:0000259" key="16">
    <source>
        <dbReference type="PROSITE" id="PS51195"/>
    </source>
</evidence>
<dbReference type="AlphaFoldDB" id="A0A8S4NF12"/>
<comment type="subcellular location">
    <subcellularLocation>
        <location evidence="1">Nucleus</location>
        <location evidence="1">Nucleolus</location>
    </subcellularLocation>
</comment>
<dbReference type="SMART" id="SM00487">
    <property type="entry name" value="DEXDc"/>
    <property type="match status" value="1"/>
</dbReference>
<keyword evidence="4 12" id="KW-0547">Nucleotide-binding</keyword>
<dbReference type="GO" id="GO:0006364">
    <property type="term" value="P:rRNA processing"/>
    <property type="evidence" value="ECO:0007669"/>
    <property type="project" value="UniProtKB-ARBA"/>
</dbReference>
<feature type="domain" description="Helicase ATP-binding" evidence="14">
    <location>
        <begin position="222"/>
        <end position="396"/>
    </location>
</feature>
<evidence type="ECO:0000256" key="2">
    <source>
        <dbReference type="ARBA" id="ARBA00012552"/>
    </source>
</evidence>
<dbReference type="Pfam" id="PF00271">
    <property type="entry name" value="Helicase_C"/>
    <property type="match status" value="1"/>
</dbReference>
<proteinExistence type="inferred from homology"/>
<reference evidence="17" key="1">
    <citation type="submission" date="2022-03" db="EMBL/GenBank/DDBJ databases">
        <authorList>
            <person name="Martin C."/>
        </authorList>
    </citation>
    <scope>NUCLEOTIDE SEQUENCE</scope>
</reference>
<keyword evidence="8" id="KW-0539">Nucleus</keyword>
<dbReference type="PANTHER" id="PTHR47959">
    <property type="entry name" value="ATP-DEPENDENT RNA HELICASE RHLE-RELATED"/>
    <property type="match status" value="1"/>
</dbReference>
<dbReference type="EC" id="3.6.4.13" evidence="2"/>
<feature type="compositionally biased region" description="Basic residues" evidence="13">
    <location>
        <begin position="680"/>
        <end position="691"/>
    </location>
</feature>
<evidence type="ECO:0000256" key="11">
    <source>
        <dbReference type="PROSITE-ProRule" id="PRU00552"/>
    </source>
</evidence>
<feature type="region of interest" description="Disordered" evidence="13">
    <location>
        <begin position="14"/>
        <end position="68"/>
    </location>
</feature>
<dbReference type="Gene3D" id="3.40.50.300">
    <property type="entry name" value="P-loop containing nucleotide triphosphate hydrolases"/>
    <property type="match status" value="2"/>
</dbReference>
<dbReference type="EMBL" id="CAIIXF020000003">
    <property type="protein sequence ID" value="CAH1779381.1"/>
    <property type="molecule type" value="Genomic_DNA"/>
</dbReference>